<comment type="caution">
    <text evidence="1">The sequence shown here is derived from an EMBL/GenBank/DDBJ whole genome shotgun (WGS) entry which is preliminary data.</text>
</comment>
<evidence type="ECO:0000313" key="2">
    <source>
        <dbReference type="Proteomes" id="UP001234297"/>
    </source>
</evidence>
<keyword evidence="2" id="KW-1185">Reference proteome</keyword>
<dbReference type="Proteomes" id="UP001234297">
    <property type="component" value="Chromosome 8"/>
</dbReference>
<protein>
    <submittedName>
        <fullName evidence="1">Uncharacterized protein</fullName>
    </submittedName>
</protein>
<evidence type="ECO:0000313" key="1">
    <source>
        <dbReference type="EMBL" id="KAJ8633553.1"/>
    </source>
</evidence>
<sequence length="96" mass="10519">MGAPCSWSEIGSHCRLSQSQERAYALGTIAGEAGVGEVCFVDRLSQSQERPGSPDKIDRPMRFLASSPKITRKTKRGGELGSKGQNGIWRFALHWV</sequence>
<accession>A0ACC2LK70</accession>
<proteinExistence type="predicted"/>
<organism evidence="1 2">
    <name type="scientific">Persea americana</name>
    <name type="common">Avocado</name>
    <dbReference type="NCBI Taxonomy" id="3435"/>
    <lineage>
        <taxon>Eukaryota</taxon>
        <taxon>Viridiplantae</taxon>
        <taxon>Streptophyta</taxon>
        <taxon>Embryophyta</taxon>
        <taxon>Tracheophyta</taxon>
        <taxon>Spermatophyta</taxon>
        <taxon>Magnoliopsida</taxon>
        <taxon>Magnoliidae</taxon>
        <taxon>Laurales</taxon>
        <taxon>Lauraceae</taxon>
        <taxon>Persea</taxon>
    </lineage>
</organism>
<gene>
    <name evidence="1" type="ORF">MRB53_026889</name>
</gene>
<reference evidence="1 2" key="1">
    <citation type="journal article" date="2022" name="Hortic Res">
        <title>A haplotype resolved chromosomal level avocado genome allows analysis of novel avocado genes.</title>
        <authorList>
            <person name="Nath O."/>
            <person name="Fletcher S.J."/>
            <person name="Hayward A."/>
            <person name="Shaw L.M."/>
            <person name="Masouleh A.K."/>
            <person name="Furtado A."/>
            <person name="Henry R.J."/>
            <person name="Mitter N."/>
        </authorList>
    </citation>
    <scope>NUCLEOTIDE SEQUENCE [LARGE SCALE GENOMIC DNA]</scope>
    <source>
        <strain evidence="2">cv. Hass</strain>
    </source>
</reference>
<dbReference type="EMBL" id="CM056816">
    <property type="protein sequence ID" value="KAJ8633553.1"/>
    <property type="molecule type" value="Genomic_DNA"/>
</dbReference>
<name>A0ACC2LK70_PERAE</name>